<dbReference type="Gene3D" id="3.50.50.60">
    <property type="entry name" value="FAD/NAD(P)-binding domain"/>
    <property type="match status" value="1"/>
</dbReference>
<dbReference type="AlphaFoldDB" id="A0A0C3GSX9"/>
<protein>
    <recommendedName>
        <fullName evidence="5">FAD-dependent oxidoreductase 2 FAD-binding domain-containing protein</fullName>
    </recommendedName>
</protein>
<dbReference type="Proteomes" id="UP000054321">
    <property type="component" value="Unassembled WGS sequence"/>
</dbReference>
<dbReference type="InterPro" id="IPR050315">
    <property type="entry name" value="FAD-oxidoreductase_2"/>
</dbReference>
<dbReference type="Pfam" id="PF00890">
    <property type="entry name" value="FAD_binding_2"/>
    <property type="match status" value="1"/>
</dbReference>
<dbReference type="SUPFAM" id="SSF51905">
    <property type="entry name" value="FAD/NAD(P)-binding domain"/>
    <property type="match status" value="1"/>
</dbReference>
<sequence length="543" mass="58140">MSWDEEYDIVCAGSGMGGLTGALTATERGKTAIVIEKFEQLGGVSALSSGQLWPGPNHLADAAGINDDEGLAKSYIDHLSQGMSTPELRDAFFMGSREVLRFMTDTIGIEMRVIRNLPDYYYPKVEGSAAEGRYIEVVPFPAQKLGEWASKVLCSPYGHYYNYSTSSEWIAMQRGGDHLNIPLRRHVAADERCAGAGMAAAQVFEALKRGVKFCTSTEVTQLVIEDGKVVGVLTSGPSGTRRIRARSGVLLATGGYDWHPTFVRSFDALPSTGSMALPTITGDHFVLASKAGVIPMPARAPAQTPIFVGYKVPSETIYGNNGSSRLLVPGQPHSIIVNRTGKRFANDSFYPDVATKCGRFDGQEQGMVNWPAWVIFDQNMLDKKGMLPAPPGSPLPDGMAIEADSLSALAQLAGIDAEGLQATVERFNGMCKTGVDEDFERGTNPWGCLMAGDPKLKNPNMAELAKAPFYAVKLERVTMGVPTAGLPINCDGCVINAAGDVVPGLYASGNSASWQDWGGGYNSGIASMRGMLYGYKSALHMTS</sequence>
<dbReference type="GO" id="GO:0008202">
    <property type="term" value="P:steroid metabolic process"/>
    <property type="evidence" value="ECO:0007669"/>
    <property type="project" value="UniProtKB-ARBA"/>
</dbReference>
<dbReference type="PANTHER" id="PTHR43400">
    <property type="entry name" value="FUMARATE REDUCTASE"/>
    <property type="match status" value="1"/>
</dbReference>
<dbReference type="EMBL" id="KN832894">
    <property type="protein sequence ID" value="KIM93571.1"/>
    <property type="molecule type" value="Genomic_DNA"/>
</dbReference>
<evidence type="ECO:0000259" key="5">
    <source>
        <dbReference type="Pfam" id="PF00890"/>
    </source>
</evidence>
<feature type="domain" description="FAD-dependent oxidoreductase 2 FAD-binding" evidence="5">
    <location>
        <begin position="8"/>
        <end position="514"/>
    </location>
</feature>
<dbReference type="Gene3D" id="3.90.700.10">
    <property type="entry name" value="Succinate dehydrogenase/fumarate reductase flavoprotein, catalytic domain"/>
    <property type="match status" value="1"/>
</dbReference>
<proteinExistence type="predicted"/>
<dbReference type="InterPro" id="IPR027477">
    <property type="entry name" value="Succ_DH/fumarate_Rdtase_cat_sf"/>
</dbReference>
<keyword evidence="3" id="KW-0274">FAD</keyword>
<name>A0A0C3GSX9_OIDMZ</name>
<comment type="cofactor">
    <cofactor evidence="1">
        <name>FAD</name>
        <dbReference type="ChEBI" id="CHEBI:57692"/>
    </cofactor>
</comment>
<dbReference type="OrthoDB" id="7777654at2759"/>
<reference evidence="7" key="2">
    <citation type="submission" date="2015-01" db="EMBL/GenBank/DDBJ databases">
        <title>Evolutionary Origins and Diversification of the Mycorrhizal Mutualists.</title>
        <authorList>
            <consortium name="DOE Joint Genome Institute"/>
            <consortium name="Mycorrhizal Genomics Consortium"/>
            <person name="Kohler A."/>
            <person name="Kuo A."/>
            <person name="Nagy L.G."/>
            <person name="Floudas D."/>
            <person name="Copeland A."/>
            <person name="Barry K.W."/>
            <person name="Cichocki N."/>
            <person name="Veneault-Fourrey C."/>
            <person name="LaButti K."/>
            <person name="Lindquist E.A."/>
            <person name="Lipzen A."/>
            <person name="Lundell T."/>
            <person name="Morin E."/>
            <person name="Murat C."/>
            <person name="Riley R."/>
            <person name="Ohm R."/>
            <person name="Sun H."/>
            <person name="Tunlid A."/>
            <person name="Henrissat B."/>
            <person name="Grigoriev I.V."/>
            <person name="Hibbett D.S."/>
            <person name="Martin F."/>
        </authorList>
    </citation>
    <scope>NUCLEOTIDE SEQUENCE [LARGE SCALE GENOMIC DNA]</scope>
    <source>
        <strain evidence="7">Zn</strain>
    </source>
</reference>
<dbReference type="PANTHER" id="PTHR43400:SF10">
    <property type="entry name" value="3-OXOSTEROID 1-DEHYDROGENASE"/>
    <property type="match status" value="1"/>
</dbReference>
<dbReference type="SUPFAM" id="SSF56425">
    <property type="entry name" value="Succinate dehydrogenase/fumarate reductase flavoprotein, catalytic domain"/>
    <property type="match status" value="1"/>
</dbReference>
<reference evidence="6 7" key="1">
    <citation type="submission" date="2014-04" db="EMBL/GenBank/DDBJ databases">
        <authorList>
            <consortium name="DOE Joint Genome Institute"/>
            <person name="Kuo A."/>
            <person name="Martino E."/>
            <person name="Perotto S."/>
            <person name="Kohler A."/>
            <person name="Nagy L.G."/>
            <person name="Floudas D."/>
            <person name="Copeland A."/>
            <person name="Barry K.W."/>
            <person name="Cichocki N."/>
            <person name="Veneault-Fourrey C."/>
            <person name="LaButti K."/>
            <person name="Lindquist E.A."/>
            <person name="Lipzen A."/>
            <person name="Lundell T."/>
            <person name="Morin E."/>
            <person name="Murat C."/>
            <person name="Sun H."/>
            <person name="Tunlid A."/>
            <person name="Henrissat B."/>
            <person name="Grigoriev I.V."/>
            <person name="Hibbett D.S."/>
            <person name="Martin F."/>
            <person name="Nordberg H.P."/>
            <person name="Cantor M.N."/>
            <person name="Hua S.X."/>
        </authorList>
    </citation>
    <scope>NUCLEOTIDE SEQUENCE [LARGE SCALE GENOMIC DNA]</scope>
    <source>
        <strain evidence="6 7">Zn</strain>
    </source>
</reference>
<evidence type="ECO:0000256" key="4">
    <source>
        <dbReference type="ARBA" id="ARBA00023002"/>
    </source>
</evidence>
<keyword evidence="4" id="KW-0560">Oxidoreductase</keyword>
<accession>A0A0C3GSX9</accession>
<keyword evidence="2" id="KW-0285">Flavoprotein</keyword>
<organism evidence="6 7">
    <name type="scientific">Oidiodendron maius (strain Zn)</name>
    <dbReference type="NCBI Taxonomy" id="913774"/>
    <lineage>
        <taxon>Eukaryota</taxon>
        <taxon>Fungi</taxon>
        <taxon>Dikarya</taxon>
        <taxon>Ascomycota</taxon>
        <taxon>Pezizomycotina</taxon>
        <taxon>Leotiomycetes</taxon>
        <taxon>Leotiomycetes incertae sedis</taxon>
        <taxon>Myxotrichaceae</taxon>
        <taxon>Oidiodendron</taxon>
    </lineage>
</organism>
<keyword evidence="7" id="KW-1185">Reference proteome</keyword>
<dbReference type="InParanoid" id="A0A0C3GSX9"/>
<dbReference type="InterPro" id="IPR036188">
    <property type="entry name" value="FAD/NAD-bd_sf"/>
</dbReference>
<evidence type="ECO:0000256" key="1">
    <source>
        <dbReference type="ARBA" id="ARBA00001974"/>
    </source>
</evidence>
<evidence type="ECO:0000313" key="6">
    <source>
        <dbReference type="EMBL" id="KIM93571.1"/>
    </source>
</evidence>
<dbReference type="STRING" id="913774.A0A0C3GSX9"/>
<evidence type="ECO:0000256" key="2">
    <source>
        <dbReference type="ARBA" id="ARBA00022630"/>
    </source>
</evidence>
<evidence type="ECO:0000313" key="7">
    <source>
        <dbReference type="Proteomes" id="UP000054321"/>
    </source>
</evidence>
<dbReference type="GO" id="GO:0016491">
    <property type="term" value="F:oxidoreductase activity"/>
    <property type="evidence" value="ECO:0007669"/>
    <property type="project" value="UniProtKB-KW"/>
</dbReference>
<dbReference type="InterPro" id="IPR003953">
    <property type="entry name" value="FAD-dep_OxRdtase_2_FAD-bd"/>
</dbReference>
<dbReference type="HOGENOM" id="CLU_011398_4_2_1"/>
<gene>
    <name evidence="6" type="ORF">OIDMADRAFT_35673</name>
</gene>
<evidence type="ECO:0000256" key="3">
    <source>
        <dbReference type="ARBA" id="ARBA00022827"/>
    </source>
</evidence>